<sequence>MQPVHQLRGQAMQVIGTPTGGQFGQLGLGGLADTQIHRGGQLLEEGLDLLNVFSADLALTLSGRGRGQLRWQRFTGQGAALTEVFGFGDAAAGLTGSDV</sequence>
<dbReference type="AlphaFoldDB" id="A0A916LG10"/>
<organism evidence="1 2">
    <name type="scientific">Mycobacterium tuberculosis</name>
    <dbReference type="NCBI Taxonomy" id="1773"/>
    <lineage>
        <taxon>Bacteria</taxon>
        <taxon>Bacillati</taxon>
        <taxon>Actinomycetota</taxon>
        <taxon>Actinomycetes</taxon>
        <taxon>Mycobacteriales</taxon>
        <taxon>Mycobacteriaceae</taxon>
        <taxon>Mycobacterium</taxon>
        <taxon>Mycobacterium tuberculosis complex</taxon>
    </lineage>
</organism>
<proteinExistence type="predicted"/>
<protein>
    <submittedName>
        <fullName evidence="1">Uncharacterized protein</fullName>
    </submittedName>
</protein>
<dbReference type="Proteomes" id="UP000039021">
    <property type="component" value="Unassembled WGS sequence"/>
</dbReference>
<evidence type="ECO:0000313" key="2">
    <source>
        <dbReference type="Proteomes" id="UP000039021"/>
    </source>
</evidence>
<gene>
    <name evidence="1" type="ORF">ERS007739_04100</name>
</gene>
<name>A0A916LG10_MYCTX</name>
<comment type="caution">
    <text evidence="1">The sequence shown here is derived from an EMBL/GenBank/DDBJ whole genome shotgun (WGS) entry which is preliminary data.</text>
</comment>
<reference evidence="2" key="1">
    <citation type="submission" date="2015-03" db="EMBL/GenBank/DDBJ databases">
        <authorList>
            <consortium name="Pathogen Informatics"/>
        </authorList>
    </citation>
    <scope>NUCLEOTIDE SEQUENCE [LARGE SCALE GENOMIC DNA]</scope>
    <source>
        <strain evidence="2">N09902308</strain>
    </source>
</reference>
<accession>A0A916LG10</accession>
<dbReference type="EMBL" id="CSBK01002367">
    <property type="protein sequence ID" value="COZ75924.1"/>
    <property type="molecule type" value="Genomic_DNA"/>
</dbReference>
<evidence type="ECO:0000313" key="1">
    <source>
        <dbReference type="EMBL" id="COZ75924.1"/>
    </source>
</evidence>